<evidence type="ECO:0000256" key="1">
    <source>
        <dbReference type="SAM" id="MobiDB-lite"/>
    </source>
</evidence>
<dbReference type="RefSeq" id="WP_279527429.1">
    <property type="nucleotide sequence ID" value="NZ_CP122312.1"/>
</dbReference>
<accession>A0ABD5Z650</accession>
<reference evidence="2 3" key="1">
    <citation type="journal article" date="2019" name="Int. J. Syst. Evol. Microbiol.">
        <title>The Global Catalogue of Microorganisms (GCM) 10K type strain sequencing project: providing services to taxonomists for standard genome sequencing and annotation.</title>
        <authorList>
            <consortium name="The Broad Institute Genomics Platform"/>
            <consortium name="The Broad Institute Genome Sequencing Center for Infectious Disease"/>
            <person name="Wu L."/>
            <person name="Ma J."/>
        </authorList>
    </citation>
    <scope>NUCLEOTIDE SEQUENCE [LARGE SCALE GENOMIC DNA]</scope>
    <source>
        <strain evidence="2 3">XZGYJ-43</strain>
    </source>
</reference>
<keyword evidence="3" id="KW-1185">Reference proteome</keyword>
<dbReference type="EMBL" id="JBHTAR010000011">
    <property type="protein sequence ID" value="MFC7200653.1"/>
    <property type="molecule type" value="Genomic_DNA"/>
</dbReference>
<feature type="region of interest" description="Disordered" evidence="1">
    <location>
        <begin position="1"/>
        <end position="34"/>
    </location>
</feature>
<name>A0ABD5Z650_9EURY</name>
<dbReference type="Proteomes" id="UP001596447">
    <property type="component" value="Unassembled WGS sequence"/>
</dbReference>
<organism evidence="2 3">
    <name type="scientific">Halospeciosus flavus</name>
    <dbReference type="NCBI Taxonomy" id="3032283"/>
    <lineage>
        <taxon>Archaea</taxon>
        <taxon>Methanobacteriati</taxon>
        <taxon>Methanobacteriota</taxon>
        <taxon>Stenosarchaea group</taxon>
        <taxon>Halobacteria</taxon>
        <taxon>Halobacteriales</taxon>
        <taxon>Halobacteriaceae</taxon>
        <taxon>Halospeciosus</taxon>
    </lineage>
</organism>
<dbReference type="AlphaFoldDB" id="A0ABD5Z650"/>
<sequence length="477" mass="52380">MRDASRSAGEVDPDSAPDPDPVHEPDAPTTRRGLLAGGAALTTAALAGCSSLPIVGDEEPRLGFDPKTLPTSLVTSLPARPSVYPGPVPDQLAAHHRQRARTLLEEVPADLSFPNGMITKRLRRNRKDAAQLLREGPDEGETTPLERLDHWSYVRMDIAEVWGAYHAATGDVDATTLASRREEIRHDLVDFERAWDYPGTDVVSALAVNRRFEDLRTSCRRSLTPHRRAPDAPTAAVFRMGSLVRDLERARSELDDLTGLHDAYRNSVSSTLSSYRANLPILAQRLDELVAVSRQQVAPYLADDARPSDFERDVEGLPAEELFVEARRTAGWRIDDAERARNRGNDARAAILSAQALVGIVALSTVVDAIRAGKYGMPDSVAVIERHRDAAVEALDRVSSLDPSLLATVLTSPAWDVIDEQSYTFQQVTEREREHVGELDQSDVVSVDAAFGLALHLARAVPEVLRRVRSEVLTVEN</sequence>
<dbReference type="InterPro" id="IPR006311">
    <property type="entry name" value="TAT_signal"/>
</dbReference>
<dbReference type="PROSITE" id="PS51318">
    <property type="entry name" value="TAT"/>
    <property type="match status" value="1"/>
</dbReference>
<evidence type="ECO:0000313" key="2">
    <source>
        <dbReference type="EMBL" id="MFC7200653.1"/>
    </source>
</evidence>
<evidence type="ECO:0000313" key="3">
    <source>
        <dbReference type="Proteomes" id="UP001596447"/>
    </source>
</evidence>
<comment type="caution">
    <text evidence="2">The sequence shown here is derived from an EMBL/GenBank/DDBJ whole genome shotgun (WGS) entry which is preliminary data.</text>
</comment>
<gene>
    <name evidence="2" type="ORF">ACFQJ9_14725</name>
</gene>
<proteinExistence type="predicted"/>
<protein>
    <submittedName>
        <fullName evidence="2">Uncharacterized protein</fullName>
    </submittedName>
</protein>